<proteinExistence type="predicted"/>
<dbReference type="EMBL" id="CM035427">
    <property type="protein sequence ID" value="KAH7306177.1"/>
    <property type="molecule type" value="Genomic_DNA"/>
</dbReference>
<name>A0A8T2S402_CERRI</name>
<gene>
    <name evidence="1" type="ORF">KP509_22G000500</name>
</gene>
<sequence length="70" mass="8389">MDRRLSHAITSFLKRGDYVCQRVARAGEWERIIRVESDYRRGPRSASNDYDKQEESASFFYPWIGDFHMQ</sequence>
<protein>
    <submittedName>
        <fullName evidence="1">Uncharacterized protein</fullName>
    </submittedName>
</protein>
<evidence type="ECO:0000313" key="2">
    <source>
        <dbReference type="Proteomes" id="UP000825935"/>
    </source>
</evidence>
<dbReference type="Proteomes" id="UP000825935">
    <property type="component" value="Chromosome 22"/>
</dbReference>
<keyword evidence="2" id="KW-1185">Reference proteome</keyword>
<evidence type="ECO:0000313" key="1">
    <source>
        <dbReference type="EMBL" id="KAH7306177.1"/>
    </source>
</evidence>
<organism evidence="1 2">
    <name type="scientific">Ceratopteris richardii</name>
    <name type="common">Triangle waterfern</name>
    <dbReference type="NCBI Taxonomy" id="49495"/>
    <lineage>
        <taxon>Eukaryota</taxon>
        <taxon>Viridiplantae</taxon>
        <taxon>Streptophyta</taxon>
        <taxon>Embryophyta</taxon>
        <taxon>Tracheophyta</taxon>
        <taxon>Polypodiopsida</taxon>
        <taxon>Polypodiidae</taxon>
        <taxon>Polypodiales</taxon>
        <taxon>Pteridineae</taxon>
        <taxon>Pteridaceae</taxon>
        <taxon>Parkerioideae</taxon>
        <taxon>Ceratopteris</taxon>
    </lineage>
</organism>
<reference evidence="1" key="1">
    <citation type="submission" date="2021-08" db="EMBL/GenBank/DDBJ databases">
        <title>WGS assembly of Ceratopteris richardii.</title>
        <authorList>
            <person name="Marchant D.B."/>
            <person name="Chen G."/>
            <person name="Jenkins J."/>
            <person name="Shu S."/>
            <person name="Leebens-Mack J."/>
            <person name="Grimwood J."/>
            <person name="Schmutz J."/>
            <person name="Soltis P."/>
            <person name="Soltis D."/>
            <person name="Chen Z.-H."/>
        </authorList>
    </citation>
    <scope>NUCLEOTIDE SEQUENCE</scope>
    <source>
        <strain evidence="1">Whitten #5841</strain>
        <tissue evidence="1">Leaf</tissue>
    </source>
</reference>
<comment type="caution">
    <text evidence="1">The sequence shown here is derived from an EMBL/GenBank/DDBJ whole genome shotgun (WGS) entry which is preliminary data.</text>
</comment>
<accession>A0A8T2S402</accession>
<dbReference type="AlphaFoldDB" id="A0A8T2S402"/>